<keyword evidence="4" id="KW-0677">Repeat</keyword>
<accession>A0A3N4M1R1</accession>
<keyword evidence="11" id="KW-1185">Reference proteome</keyword>
<keyword evidence="7" id="KW-0539">Nucleus</keyword>
<evidence type="ECO:0000256" key="6">
    <source>
        <dbReference type="ARBA" id="ARBA00022833"/>
    </source>
</evidence>
<sequence>MSIALNTPLAEALNAAIQEKLVEIGWSVPGEDTSPLSEYICLMLVNGKSQEQIAEELSGDLLGLSKEDDSATVFSGWLFAKVEQLGKETGGGQAQGEVGEEKRVEEGGDATTGEQGGGPDVDMGGDNGIPPTGPKAMRSATGPRKDRLFNQINRAMDRSMPDNLRRVRPQPGERIEKREPPKGPRAGPNGPRLAGLTQPGPMGAVRGGPVGRGNGIGRGGPGFGVGPVPPHLAAQLATMNPQQQMAFYQMIEQQNQILAGFMAQGFQPGMMMPQVSQMSGLNGYRGPPHQQFPNQFNPHQQQRLPQGASLFERIETPPQAVTPQRQNHVQNGVKNGEENVAKEVRMETDEPFFQDAEGVKPEEEDPFKTACKFANNCTKPDCPFAHPTPVAIGRVSISFVEGKCPFGVSCKNRKCIGAHPSPASGAPRPPKIQADCKFFPNCTNPVCPFRHPDMPLCRNGTNCTRPDCHFTHAEVPACKFNPCLNPTCIFTHTEGQQQGAFDHKVWTAGGPKKEHVSERKFTVDGGEEELIIPGQEPRKRKVGETEQEEQKPPGSAASTDSSHTMHADMETAREEELAA</sequence>
<dbReference type="InterPro" id="IPR040366">
    <property type="entry name" value="Nab2/ZC3H14"/>
</dbReference>
<dbReference type="FunFam" id="1.10.340.40:FF:000001">
    <property type="entry name" value="Nuclear polyadenylated RNA-binding protein nab2"/>
    <property type="match status" value="1"/>
</dbReference>
<comment type="subcellular location">
    <subcellularLocation>
        <location evidence="1">Nucleus</location>
    </subcellularLocation>
</comment>
<dbReference type="Gene3D" id="4.10.1000.40">
    <property type="match status" value="1"/>
</dbReference>
<feature type="compositionally biased region" description="Basic and acidic residues" evidence="8">
    <location>
        <begin position="159"/>
        <end position="182"/>
    </location>
</feature>
<evidence type="ECO:0000256" key="5">
    <source>
        <dbReference type="ARBA" id="ARBA00022771"/>
    </source>
</evidence>
<evidence type="ECO:0000256" key="2">
    <source>
        <dbReference type="ARBA" id="ARBA00008423"/>
    </source>
</evidence>
<evidence type="ECO:0000256" key="1">
    <source>
        <dbReference type="ARBA" id="ARBA00004123"/>
    </source>
</evidence>
<dbReference type="GO" id="GO:0008270">
    <property type="term" value="F:zinc ion binding"/>
    <property type="evidence" value="ECO:0007669"/>
    <property type="project" value="UniProtKB-KW"/>
</dbReference>
<proteinExistence type="inferred from homology"/>
<feature type="compositionally biased region" description="Basic and acidic residues" evidence="8">
    <location>
        <begin position="563"/>
        <end position="579"/>
    </location>
</feature>
<dbReference type="Pfam" id="PF14608">
    <property type="entry name" value="zf-CCCH_2"/>
    <property type="match status" value="4"/>
</dbReference>
<evidence type="ECO:0000313" key="11">
    <source>
        <dbReference type="Proteomes" id="UP000267821"/>
    </source>
</evidence>
<dbReference type="InterPro" id="IPR055046">
    <property type="entry name" value="Nab2-like_Znf-CCCH"/>
</dbReference>
<dbReference type="GO" id="GO:0005634">
    <property type="term" value="C:nucleus"/>
    <property type="evidence" value="ECO:0007669"/>
    <property type="project" value="UniProtKB-SubCell"/>
</dbReference>
<gene>
    <name evidence="10" type="ORF">L211DRAFT_776448</name>
</gene>
<feature type="region of interest" description="Disordered" evidence="8">
    <location>
        <begin position="526"/>
        <end position="579"/>
    </location>
</feature>
<organism evidence="10 11">
    <name type="scientific">Terfezia boudieri ATCC MYA-4762</name>
    <dbReference type="NCBI Taxonomy" id="1051890"/>
    <lineage>
        <taxon>Eukaryota</taxon>
        <taxon>Fungi</taxon>
        <taxon>Dikarya</taxon>
        <taxon>Ascomycota</taxon>
        <taxon>Pezizomycotina</taxon>
        <taxon>Pezizomycetes</taxon>
        <taxon>Pezizales</taxon>
        <taxon>Pezizaceae</taxon>
        <taxon>Terfezia</taxon>
    </lineage>
</organism>
<reference evidence="10 11" key="1">
    <citation type="journal article" date="2018" name="Nat. Ecol. Evol.">
        <title>Pezizomycetes genomes reveal the molecular basis of ectomycorrhizal truffle lifestyle.</title>
        <authorList>
            <person name="Murat C."/>
            <person name="Payen T."/>
            <person name="Noel B."/>
            <person name="Kuo A."/>
            <person name="Morin E."/>
            <person name="Chen J."/>
            <person name="Kohler A."/>
            <person name="Krizsan K."/>
            <person name="Balestrini R."/>
            <person name="Da Silva C."/>
            <person name="Montanini B."/>
            <person name="Hainaut M."/>
            <person name="Levati E."/>
            <person name="Barry K.W."/>
            <person name="Belfiori B."/>
            <person name="Cichocki N."/>
            <person name="Clum A."/>
            <person name="Dockter R.B."/>
            <person name="Fauchery L."/>
            <person name="Guy J."/>
            <person name="Iotti M."/>
            <person name="Le Tacon F."/>
            <person name="Lindquist E.A."/>
            <person name="Lipzen A."/>
            <person name="Malagnac F."/>
            <person name="Mello A."/>
            <person name="Molinier V."/>
            <person name="Miyauchi S."/>
            <person name="Poulain J."/>
            <person name="Riccioni C."/>
            <person name="Rubini A."/>
            <person name="Sitrit Y."/>
            <person name="Splivallo R."/>
            <person name="Traeger S."/>
            <person name="Wang M."/>
            <person name="Zifcakova L."/>
            <person name="Wipf D."/>
            <person name="Zambonelli A."/>
            <person name="Paolocci F."/>
            <person name="Nowrousian M."/>
            <person name="Ottonello S."/>
            <person name="Baldrian P."/>
            <person name="Spatafora J.W."/>
            <person name="Henrissat B."/>
            <person name="Nagy L.G."/>
            <person name="Aury J.M."/>
            <person name="Wincker P."/>
            <person name="Grigoriev I.V."/>
            <person name="Bonfante P."/>
            <person name="Martin F.M."/>
        </authorList>
    </citation>
    <scope>NUCLEOTIDE SEQUENCE [LARGE SCALE GENOMIC DNA]</scope>
    <source>
        <strain evidence="10 11">ATCC MYA-4762</strain>
    </source>
</reference>
<dbReference type="InterPro" id="IPR043094">
    <property type="entry name" value="Nab2/ZC3H14_N_sf"/>
</dbReference>
<evidence type="ECO:0000256" key="8">
    <source>
        <dbReference type="SAM" id="MobiDB-lite"/>
    </source>
</evidence>
<feature type="compositionally biased region" description="Basic and acidic residues" evidence="8">
    <location>
        <begin position="542"/>
        <end position="551"/>
    </location>
</feature>
<protein>
    <recommendedName>
        <fullName evidence="9">Nab2-like CCCH zinc finger domain-containing protein</fullName>
    </recommendedName>
</protein>
<dbReference type="Gene3D" id="1.10.340.40">
    <property type="entry name" value="Nuclear abundant poly(A) RNA-bind protein 2, N-terminal domain"/>
    <property type="match status" value="1"/>
</dbReference>
<evidence type="ECO:0000256" key="3">
    <source>
        <dbReference type="ARBA" id="ARBA00022723"/>
    </source>
</evidence>
<evidence type="ECO:0000313" key="10">
    <source>
        <dbReference type="EMBL" id="RPB29116.1"/>
    </source>
</evidence>
<dbReference type="GO" id="GO:0008143">
    <property type="term" value="F:poly(A) binding"/>
    <property type="evidence" value="ECO:0007669"/>
    <property type="project" value="InterPro"/>
</dbReference>
<feature type="region of interest" description="Disordered" evidence="8">
    <location>
        <begin position="88"/>
        <end position="142"/>
    </location>
</feature>
<keyword evidence="3" id="KW-0479">Metal-binding</keyword>
<feature type="domain" description="Nab2-like CCCH zinc finger" evidence="9">
    <location>
        <begin position="478"/>
        <end position="497"/>
    </location>
</feature>
<feature type="region of interest" description="Disordered" evidence="8">
    <location>
        <begin position="159"/>
        <end position="200"/>
    </location>
</feature>
<dbReference type="Proteomes" id="UP000267821">
    <property type="component" value="Unassembled WGS sequence"/>
</dbReference>
<dbReference type="Gene3D" id="4.10.1000.30">
    <property type="match status" value="1"/>
</dbReference>
<comment type="similarity">
    <text evidence="2">Belongs to the ZC3H14 family.</text>
</comment>
<keyword evidence="5" id="KW-0863">Zinc-finger</keyword>
<keyword evidence="6" id="KW-0862">Zinc</keyword>
<dbReference type="AlphaFoldDB" id="A0A3N4M1R1"/>
<evidence type="ECO:0000259" key="9">
    <source>
        <dbReference type="Pfam" id="PF22683"/>
    </source>
</evidence>
<evidence type="ECO:0000256" key="4">
    <source>
        <dbReference type="ARBA" id="ARBA00022737"/>
    </source>
</evidence>
<dbReference type="Pfam" id="PF22683">
    <property type="entry name" value="Nab2-like_zf-CCCH"/>
    <property type="match status" value="1"/>
</dbReference>
<dbReference type="GO" id="GO:0005737">
    <property type="term" value="C:cytoplasm"/>
    <property type="evidence" value="ECO:0007669"/>
    <property type="project" value="TreeGrafter"/>
</dbReference>
<dbReference type="GO" id="GO:0043488">
    <property type="term" value="P:regulation of mRNA stability"/>
    <property type="evidence" value="ECO:0007669"/>
    <property type="project" value="InterPro"/>
</dbReference>
<dbReference type="InParanoid" id="A0A3N4M1R1"/>
<dbReference type="PANTHER" id="PTHR14738:SF29">
    <property type="entry name" value="ZINC FINGER CCCH DOMAIN-CONTAINING PROTEIN 14"/>
    <property type="match status" value="1"/>
</dbReference>
<name>A0A3N4M1R1_9PEZI</name>
<dbReference type="PANTHER" id="PTHR14738">
    <property type="entry name" value="ZINC FINGER CCCH DOMAIN-CONTAINING PROTEIN 14"/>
    <property type="match status" value="1"/>
</dbReference>
<dbReference type="STRING" id="1051890.A0A3N4M1R1"/>
<dbReference type="EMBL" id="ML121528">
    <property type="protein sequence ID" value="RPB29116.1"/>
    <property type="molecule type" value="Genomic_DNA"/>
</dbReference>
<evidence type="ECO:0000256" key="7">
    <source>
        <dbReference type="ARBA" id="ARBA00023242"/>
    </source>
</evidence>
<dbReference type="OrthoDB" id="438553at2759"/>